<feature type="transmembrane region" description="Helical" evidence="5">
    <location>
        <begin position="43"/>
        <end position="64"/>
    </location>
</feature>
<evidence type="ECO:0000256" key="4">
    <source>
        <dbReference type="ARBA" id="ARBA00023136"/>
    </source>
</evidence>
<dbReference type="GO" id="GO:0005886">
    <property type="term" value="C:plasma membrane"/>
    <property type="evidence" value="ECO:0007669"/>
    <property type="project" value="UniProtKB-SubCell"/>
</dbReference>
<dbReference type="SUPFAM" id="SSF103473">
    <property type="entry name" value="MFS general substrate transporter"/>
    <property type="match status" value="1"/>
</dbReference>
<protein>
    <submittedName>
        <fullName evidence="7">Transporter, major facilitator family protein</fullName>
    </submittedName>
</protein>
<dbReference type="PANTHER" id="PTHR23526:SF4">
    <property type="entry name" value="INTEGRAL MEMBRANE TRANSPORT PROTEIN"/>
    <property type="match status" value="1"/>
</dbReference>
<dbReference type="Pfam" id="PF07690">
    <property type="entry name" value="MFS_1"/>
    <property type="match status" value="2"/>
</dbReference>
<dbReference type="EMBL" id="AEEQ01000010">
    <property type="protein sequence ID" value="EFM41192.1"/>
    <property type="molecule type" value="Genomic_DNA"/>
</dbReference>
<feature type="transmembrane region" description="Helical" evidence="5">
    <location>
        <begin position="203"/>
        <end position="221"/>
    </location>
</feature>
<keyword evidence="2 5" id="KW-0812">Transmembrane</keyword>
<feature type="transmembrane region" description="Helical" evidence="5">
    <location>
        <begin position="254"/>
        <end position="278"/>
    </location>
</feature>
<dbReference type="Gene3D" id="1.20.1250.20">
    <property type="entry name" value="MFS general substrate transporter like domains"/>
    <property type="match status" value="2"/>
</dbReference>
<organism evidence="7 8">
    <name type="scientific">Bifidobacterium dentium ATCC 27679</name>
    <dbReference type="NCBI Taxonomy" id="871562"/>
    <lineage>
        <taxon>Bacteria</taxon>
        <taxon>Bacillati</taxon>
        <taxon>Actinomycetota</taxon>
        <taxon>Actinomycetes</taxon>
        <taxon>Bifidobacteriales</taxon>
        <taxon>Bifidobacteriaceae</taxon>
        <taxon>Bifidobacterium</taxon>
    </lineage>
</organism>
<accession>E0Q8Q0</accession>
<dbReference type="InterPro" id="IPR004748">
    <property type="entry name" value="Polyol_permease-like"/>
</dbReference>
<dbReference type="PROSITE" id="PS50850">
    <property type="entry name" value="MFS"/>
    <property type="match status" value="1"/>
</dbReference>
<keyword evidence="3 5" id="KW-1133">Transmembrane helix</keyword>
<feature type="transmembrane region" description="Helical" evidence="5">
    <location>
        <begin position="391"/>
        <end position="410"/>
    </location>
</feature>
<proteinExistence type="predicted"/>
<sequence>MRPWLPIQTLNDDSDDFLNVAWKSSKGAHMIGILERLGVPRSLMLGFLAVAIFMTGDGFELTFLSKFMVDQGFASSQASLLVTIYGLFAALGGWSAGVLAEMFGARRVMLFGACWWIGIHLLFLGVAIPSHVYLLILGLYALRGIGYPLFIYSFVVLMAQYISPARLASATGFFWTCFSLGIGVFGAYLPSFIMPVFGEYKTFWFALPFSVVGTVMCFFFVPKNKIVKGEGLSRKEQLKELTEGATILVTNRKILICAIIRIINNLLLYGFPVIMPLYLCTAHNGGINIFKTEEWMRIWGFVFVVTLIFNTFWGWFMDRFGWVWPMRWFGCAVLAVGSVAFYYIPQWFGANALMMIVAAIIVGIGTCAFSSLPTIMTLYAGEGKQGAALSAYNLAAGLTTFAGPGIATILLPTIGYGGVCWTYAALYVLAFVLTLCIRPKQPGFDGHGHRIRHTASPRVLVEEIEKVAQAAA</sequence>
<feature type="transmembrane region" description="Helical" evidence="5">
    <location>
        <begin position="173"/>
        <end position="197"/>
    </location>
</feature>
<dbReference type="CDD" id="cd17337">
    <property type="entry name" value="MFS_CsbX"/>
    <property type="match status" value="1"/>
</dbReference>
<feature type="transmembrane region" description="Helical" evidence="5">
    <location>
        <begin position="76"/>
        <end position="96"/>
    </location>
</feature>
<dbReference type="InterPro" id="IPR052528">
    <property type="entry name" value="Sugar_transport-like"/>
</dbReference>
<dbReference type="AlphaFoldDB" id="E0Q8Q0"/>
<feature type="transmembrane region" description="Helical" evidence="5">
    <location>
        <begin position="416"/>
        <end position="437"/>
    </location>
</feature>
<name>E0Q8Q0_9BIFI</name>
<feature type="transmembrane region" description="Helical" evidence="5">
    <location>
        <begin position="354"/>
        <end position="379"/>
    </location>
</feature>
<dbReference type="InterPro" id="IPR020846">
    <property type="entry name" value="MFS_dom"/>
</dbReference>
<feature type="domain" description="Major facilitator superfamily (MFS) profile" evidence="6">
    <location>
        <begin position="42"/>
        <end position="442"/>
    </location>
</feature>
<comment type="caution">
    <text evidence="7">The sequence shown here is derived from an EMBL/GenBank/DDBJ whole genome shotgun (WGS) entry which is preliminary data.</text>
</comment>
<dbReference type="InterPro" id="IPR011701">
    <property type="entry name" value="MFS"/>
</dbReference>
<keyword evidence="4 5" id="KW-0472">Membrane</keyword>
<comment type="subcellular location">
    <subcellularLocation>
        <location evidence="1">Cell membrane</location>
        <topology evidence="1">Multi-pass membrane protein</topology>
    </subcellularLocation>
</comment>
<feature type="transmembrane region" description="Helical" evidence="5">
    <location>
        <begin position="328"/>
        <end position="348"/>
    </location>
</feature>
<gene>
    <name evidence="7" type="primary">rbtT</name>
    <name evidence="7" type="ORF">HMPREF0168_1508</name>
</gene>
<evidence type="ECO:0000256" key="1">
    <source>
        <dbReference type="ARBA" id="ARBA00004651"/>
    </source>
</evidence>
<reference evidence="7 8" key="1">
    <citation type="submission" date="2010-08" db="EMBL/GenBank/DDBJ databases">
        <authorList>
            <person name="Muzny D."/>
            <person name="Qin X."/>
            <person name="Deng J."/>
            <person name="Jiang H."/>
            <person name="Liu Y."/>
            <person name="Qu J."/>
            <person name="Song X.-Z."/>
            <person name="Zhang L."/>
            <person name="Thornton R."/>
            <person name="Coyle M."/>
            <person name="Francisco L."/>
            <person name="Jackson L."/>
            <person name="Javaid M."/>
            <person name="Korchina V."/>
            <person name="Kovar C."/>
            <person name="Mata R."/>
            <person name="Mathew T."/>
            <person name="Ngo R."/>
            <person name="Nguyen L."/>
            <person name="Nguyen N."/>
            <person name="Okwuonu G."/>
            <person name="Ongeri F."/>
            <person name="Pham C."/>
            <person name="Simmons D."/>
            <person name="Wilczek-Boney K."/>
            <person name="Hale W."/>
            <person name="Jakkamsetti A."/>
            <person name="Pham P."/>
            <person name="Ruth R."/>
            <person name="San Lucas F."/>
            <person name="Warren J."/>
            <person name="Zhang J."/>
            <person name="Zhao Z."/>
            <person name="Zhou C."/>
            <person name="Zhu D."/>
            <person name="Lee S."/>
            <person name="Bess C."/>
            <person name="Blankenburg K."/>
            <person name="Forbes L."/>
            <person name="Fu Q."/>
            <person name="Gubbala S."/>
            <person name="Hirani K."/>
            <person name="Jayaseelan J.C."/>
            <person name="Lara F."/>
            <person name="Munidasa M."/>
            <person name="Palculict T."/>
            <person name="Patil S."/>
            <person name="Pu L.-L."/>
            <person name="Saada N."/>
            <person name="Tang L."/>
            <person name="Weissenberger G."/>
            <person name="Zhu Y."/>
            <person name="Hemphill L."/>
            <person name="Shang Y."/>
            <person name="Youmans B."/>
            <person name="Ayvaz T."/>
            <person name="Ross M."/>
            <person name="Santibanez J."/>
            <person name="Aqrawi P."/>
            <person name="Gross S."/>
            <person name="Joshi V."/>
            <person name="Fowler G."/>
            <person name="Nazareth L."/>
            <person name="Reid J."/>
            <person name="Worley K."/>
            <person name="Petrosino J."/>
            <person name="Highlander S."/>
            <person name="Gibbs R."/>
        </authorList>
    </citation>
    <scope>NUCLEOTIDE SEQUENCE [LARGE SCALE GENOMIC DNA]</scope>
    <source>
        <strain evidence="7 8">ATCC 27679</strain>
    </source>
</reference>
<dbReference type="NCBIfam" id="TIGR00897">
    <property type="entry name" value="2A0118"/>
    <property type="match status" value="1"/>
</dbReference>
<dbReference type="HOGENOM" id="CLU_032461_0_0_11"/>
<feature type="transmembrane region" description="Helical" evidence="5">
    <location>
        <begin position="108"/>
        <end position="128"/>
    </location>
</feature>
<feature type="transmembrane region" description="Helical" evidence="5">
    <location>
        <begin position="298"/>
        <end position="316"/>
    </location>
</feature>
<evidence type="ECO:0000256" key="3">
    <source>
        <dbReference type="ARBA" id="ARBA00022989"/>
    </source>
</evidence>
<evidence type="ECO:0000313" key="7">
    <source>
        <dbReference type="EMBL" id="EFM41192.1"/>
    </source>
</evidence>
<evidence type="ECO:0000313" key="8">
    <source>
        <dbReference type="Proteomes" id="UP000003323"/>
    </source>
</evidence>
<evidence type="ECO:0000256" key="2">
    <source>
        <dbReference type="ARBA" id="ARBA00022692"/>
    </source>
</evidence>
<feature type="transmembrane region" description="Helical" evidence="5">
    <location>
        <begin position="140"/>
        <end position="161"/>
    </location>
</feature>
<evidence type="ECO:0000259" key="6">
    <source>
        <dbReference type="PROSITE" id="PS50850"/>
    </source>
</evidence>
<evidence type="ECO:0000256" key="5">
    <source>
        <dbReference type="SAM" id="Phobius"/>
    </source>
</evidence>
<dbReference type="Proteomes" id="UP000003323">
    <property type="component" value="Unassembled WGS sequence"/>
</dbReference>
<dbReference type="InterPro" id="IPR036259">
    <property type="entry name" value="MFS_trans_sf"/>
</dbReference>
<dbReference type="GO" id="GO:0022857">
    <property type="term" value="F:transmembrane transporter activity"/>
    <property type="evidence" value="ECO:0007669"/>
    <property type="project" value="InterPro"/>
</dbReference>
<dbReference type="PANTHER" id="PTHR23526">
    <property type="entry name" value="INTEGRAL MEMBRANE TRANSPORT PROTEIN-RELATED"/>
    <property type="match status" value="1"/>
</dbReference>